<name>A0ABR1PCJ2_DIAER</name>
<proteinExistence type="predicted"/>
<evidence type="ECO:0000256" key="1">
    <source>
        <dbReference type="SAM" id="MobiDB-lite"/>
    </source>
</evidence>
<evidence type="ECO:0000313" key="3">
    <source>
        <dbReference type="Proteomes" id="UP001430848"/>
    </source>
</evidence>
<feature type="region of interest" description="Disordered" evidence="1">
    <location>
        <begin position="78"/>
        <end position="111"/>
    </location>
</feature>
<evidence type="ECO:0000313" key="2">
    <source>
        <dbReference type="EMBL" id="KAK7732562.1"/>
    </source>
</evidence>
<dbReference type="EMBL" id="JAKNSF020000019">
    <property type="protein sequence ID" value="KAK7732562.1"/>
    <property type="molecule type" value="Genomic_DNA"/>
</dbReference>
<dbReference type="Proteomes" id="UP001430848">
    <property type="component" value="Unassembled WGS sequence"/>
</dbReference>
<feature type="compositionally biased region" description="Basic and acidic residues" evidence="1">
    <location>
        <begin position="89"/>
        <end position="111"/>
    </location>
</feature>
<accession>A0ABR1PCJ2</accession>
<feature type="compositionally biased region" description="Polar residues" evidence="1">
    <location>
        <begin position="1"/>
        <end position="10"/>
    </location>
</feature>
<sequence>MTSQDPTDNSQEGKKSLYQRYKDAKASKPIPEQDLKKYTGMTSDELKDWSKDRDGVAGTQAAGKINAGSASGFAGYEAAHGVGGWGPDAKGEAKFPPQESKESKESKESEE</sequence>
<comment type="caution">
    <text evidence="2">The sequence shown here is derived from an EMBL/GenBank/DDBJ whole genome shotgun (WGS) entry which is preliminary data.</text>
</comment>
<feature type="compositionally biased region" description="Basic and acidic residues" evidence="1">
    <location>
        <begin position="11"/>
        <end position="37"/>
    </location>
</feature>
<keyword evidence="3" id="KW-1185">Reference proteome</keyword>
<organism evidence="2 3">
    <name type="scientific">Diaporthe eres</name>
    <name type="common">Phomopsis oblonga</name>
    <dbReference type="NCBI Taxonomy" id="83184"/>
    <lineage>
        <taxon>Eukaryota</taxon>
        <taxon>Fungi</taxon>
        <taxon>Dikarya</taxon>
        <taxon>Ascomycota</taxon>
        <taxon>Pezizomycotina</taxon>
        <taxon>Sordariomycetes</taxon>
        <taxon>Sordariomycetidae</taxon>
        <taxon>Diaporthales</taxon>
        <taxon>Diaporthaceae</taxon>
        <taxon>Diaporthe</taxon>
        <taxon>Diaporthe eres species complex</taxon>
    </lineage>
</organism>
<protein>
    <submittedName>
        <fullName evidence="2">Uncharacterized protein</fullName>
    </submittedName>
</protein>
<feature type="region of interest" description="Disordered" evidence="1">
    <location>
        <begin position="1"/>
        <end position="41"/>
    </location>
</feature>
<reference evidence="2 3" key="1">
    <citation type="submission" date="2024-02" db="EMBL/GenBank/DDBJ databases">
        <title>De novo assembly and annotation of 12 fungi associated with fruit tree decline syndrome in Ontario, Canada.</title>
        <authorList>
            <person name="Sulman M."/>
            <person name="Ellouze W."/>
            <person name="Ilyukhin E."/>
        </authorList>
    </citation>
    <scope>NUCLEOTIDE SEQUENCE [LARGE SCALE GENOMIC DNA]</scope>
    <source>
        <strain evidence="2 3">M169</strain>
    </source>
</reference>
<gene>
    <name evidence="2" type="ORF">SLS63_004817</name>
</gene>